<organism evidence="1 2">
    <name type="scientific">Rhabditophanes sp. KR3021</name>
    <dbReference type="NCBI Taxonomy" id="114890"/>
    <lineage>
        <taxon>Eukaryota</taxon>
        <taxon>Metazoa</taxon>
        <taxon>Ecdysozoa</taxon>
        <taxon>Nematoda</taxon>
        <taxon>Chromadorea</taxon>
        <taxon>Rhabditida</taxon>
        <taxon>Tylenchina</taxon>
        <taxon>Panagrolaimomorpha</taxon>
        <taxon>Strongyloidoidea</taxon>
        <taxon>Alloionematidae</taxon>
        <taxon>Rhabditophanes</taxon>
    </lineage>
</organism>
<proteinExistence type="predicted"/>
<sequence length="74" mass="8473">MNRLAVDPPCGVLDPKEGTFMAVFCDTFIYGQEDINNDRITIGWSNTPNGAAKTFRREWFVEKTCQSSTIYKLY</sequence>
<protein>
    <submittedName>
        <fullName evidence="2">MSP domain-containing protein</fullName>
    </submittedName>
</protein>
<dbReference type="WBParaSite" id="RSKR_0000933800.1">
    <property type="protein sequence ID" value="RSKR_0000933800.1"/>
    <property type="gene ID" value="RSKR_0000933800"/>
</dbReference>
<name>A0AC35UAA7_9BILA</name>
<evidence type="ECO:0000313" key="1">
    <source>
        <dbReference type="Proteomes" id="UP000095286"/>
    </source>
</evidence>
<accession>A0AC35UAA7</accession>
<evidence type="ECO:0000313" key="2">
    <source>
        <dbReference type="WBParaSite" id="RSKR_0000933800.1"/>
    </source>
</evidence>
<reference evidence="2" key="1">
    <citation type="submission" date="2016-11" db="UniProtKB">
        <authorList>
            <consortium name="WormBaseParasite"/>
        </authorList>
    </citation>
    <scope>IDENTIFICATION</scope>
    <source>
        <strain evidence="2">KR3021</strain>
    </source>
</reference>
<dbReference type="Proteomes" id="UP000095286">
    <property type="component" value="Unplaced"/>
</dbReference>